<proteinExistence type="predicted"/>
<name>A0ABZ0SEF0_9GAMM</name>
<sequence length="78" mass="8350">MSTLTINIPDSLVGQLQQFSVDQGITVDQLLSSAAAEKLSTLMTVEHLRERGGHGDRAAYLRFLESAADAPPVPGDEL</sequence>
<dbReference type="EMBL" id="CP121472">
    <property type="protein sequence ID" value="WPL19023.1"/>
    <property type="molecule type" value="Genomic_DNA"/>
</dbReference>
<accession>A0ABZ0SEF0</accession>
<dbReference type="RefSeq" id="WP_328984767.1">
    <property type="nucleotide sequence ID" value="NZ_CP121472.1"/>
</dbReference>
<gene>
    <name evidence="1" type="ORF">Thiowin_04127</name>
</gene>
<reference evidence="1 2" key="1">
    <citation type="journal article" date="2023" name="Microorganisms">
        <title>Thiorhodovibrio frisius and Trv. litoralis spp. nov., Two Novel Members from a Clade of Fastidious Purple Sulfur Bacteria That Exhibit Unique Red-Shifted Light-Harvesting Capabilities.</title>
        <authorList>
            <person name="Methner A."/>
            <person name="Kuzyk S.B."/>
            <person name="Petersen J."/>
            <person name="Bauer S."/>
            <person name="Brinkmann H."/>
            <person name="Sichau K."/>
            <person name="Wanner G."/>
            <person name="Wolf J."/>
            <person name="Neumann-Schaal M."/>
            <person name="Henke P."/>
            <person name="Tank M."/>
            <person name="Sproer C."/>
            <person name="Bunk B."/>
            <person name="Overmann J."/>
        </authorList>
    </citation>
    <scope>NUCLEOTIDE SEQUENCE [LARGE SCALE GENOMIC DNA]</scope>
    <source>
        <strain evidence="1 2">DSM 6702</strain>
    </source>
</reference>
<evidence type="ECO:0008006" key="3">
    <source>
        <dbReference type="Google" id="ProtNLM"/>
    </source>
</evidence>
<evidence type="ECO:0000313" key="1">
    <source>
        <dbReference type="EMBL" id="WPL19023.1"/>
    </source>
</evidence>
<organism evidence="1 2">
    <name type="scientific">Thiorhodovibrio winogradskyi</name>
    <dbReference type="NCBI Taxonomy" id="77007"/>
    <lineage>
        <taxon>Bacteria</taxon>
        <taxon>Pseudomonadati</taxon>
        <taxon>Pseudomonadota</taxon>
        <taxon>Gammaproteobacteria</taxon>
        <taxon>Chromatiales</taxon>
        <taxon>Chromatiaceae</taxon>
        <taxon>Thiorhodovibrio</taxon>
    </lineage>
</organism>
<protein>
    <recommendedName>
        <fullName evidence="3">CopG family transcriptional regulator</fullName>
    </recommendedName>
</protein>
<dbReference type="Proteomes" id="UP001432180">
    <property type="component" value="Chromosome"/>
</dbReference>
<evidence type="ECO:0000313" key="2">
    <source>
        <dbReference type="Proteomes" id="UP001432180"/>
    </source>
</evidence>
<keyword evidence="2" id="KW-1185">Reference proteome</keyword>